<evidence type="ECO:0000313" key="2">
    <source>
        <dbReference type="Proteomes" id="UP000023152"/>
    </source>
</evidence>
<sequence length="248" mass="29114">MNVDLQSSPVGFMERFVFSENRDEALKELVEGSEEYYEYKLLHMNAKIEQEISHDDNKKKEEIIKEMKELHKEVRESEKLKNNGTLKNLILRNEMHYLNGGKEGVVNTEELWKYIKDYTGVPKYTKETNRILIQAGSSDPDQEEEVKSKESVIDGNGFVKEKLKRQLDLYMDKTHDTTIHGYMGQEGMMEYLCNAENMQWIMDEAKNKTPADKTKQCKYHQLIENLLGLDCWCVVCTTHIESISWNWI</sequence>
<comment type="caution">
    <text evidence="1">The sequence shown here is derived from an EMBL/GenBank/DDBJ whole genome shotgun (WGS) entry which is preliminary data.</text>
</comment>
<keyword evidence="2" id="KW-1185">Reference proteome</keyword>
<evidence type="ECO:0000313" key="1">
    <source>
        <dbReference type="EMBL" id="ETO06874.1"/>
    </source>
</evidence>
<dbReference type="AlphaFoldDB" id="X6LZ58"/>
<proteinExistence type="predicted"/>
<name>X6LZ58_RETFI</name>
<reference evidence="1 2" key="1">
    <citation type="journal article" date="2013" name="Curr. Biol.">
        <title>The Genome of the Foraminiferan Reticulomyxa filosa.</title>
        <authorList>
            <person name="Glockner G."/>
            <person name="Hulsmann N."/>
            <person name="Schleicher M."/>
            <person name="Noegel A.A."/>
            <person name="Eichinger L."/>
            <person name="Gallinger C."/>
            <person name="Pawlowski J."/>
            <person name="Sierra R."/>
            <person name="Euteneuer U."/>
            <person name="Pillet L."/>
            <person name="Moustafa A."/>
            <person name="Platzer M."/>
            <person name="Groth M."/>
            <person name="Szafranski K."/>
            <person name="Schliwa M."/>
        </authorList>
    </citation>
    <scope>NUCLEOTIDE SEQUENCE [LARGE SCALE GENOMIC DNA]</scope>
</reference>
<accession>X6LZ58</accession>
<dbReference type="EMBL" id="ASPP01026712">
    <property type="protein sequence ID" value="ETO06874.1"/>
    <property type="molecule type" value="Genomic_DNA"/>
</dbReference>
<organism evidence="1 2">
    <name type="scientific">Reticulomyxa filosa</name>
    <dbReference type="NCBI Taxonomy" id="46433"/>
    <lineage>
        <taxon>Eukaryota</taxon>
        <taxon>Sar</taxon>
        <taxon>Rhizaria</taxon>
        <taxon>Retaria</taxon>
        <taxon>Foraminifera</taxon>
        <taxon>Monothalamids</taxon>
        <taxon>Reticulomyxidae</taxon>
        <taxon>Reticulomyxa</taxon>
    </lineage>
</organism>
<protein>
    <submittedName>
        <fullName evidence="1">Uncharacterized protein</fullName>
    </submittedName>
</protein>
<dbReference type="Proteomes" id="UP000023152">
    <property type="component" value="Unassembled WGS sequence"/>
</dbReference>
<gene>
    <name evidence="1" type="ORF">RFI_30518</name>
</gene>